<dbReference type="CDD" id="cd02440">
    <property type="entry name" value="AdoMet_MTases"/>
    <property type="match status" value="1"/>
</dbReference>
<reference evidence="3" key="1">
    <citation type="journal article" date="2020" name="Stud. Mycol.">
        <title>101 Dothideomycetes genomes: a test case for predicting lifestyles and emergence of pathogens.</title>
        <authorList>
            <person name="Haridas S."/>
            <person name="Albert R."/>
            <person name="Binder M."/>
            <person name="Bloem J."/>
            <person name="Labutti K."/>
            <person name="Salamov A."/>
            <person name="Andreopoulos B."/>
            <person name="Baker S."/>
            <person name="Barry K."/>
            <person name="Bills G."/>
            <person name="Bluhm B."/>
            <person name="Cannon C."/>
            <person name="Castanera R."/>
            <person name="Culley D."/>
            <person name="Daum C."/>
            <person name="Ezra D."/>
            <person name="Gonzalez J."/>
            <person name="Henrissat B."/>
            <person name="Kuo A."/>
            <person name="Liang C."/>
            <person name="Lipzen A."/>
            <person name="Lutzoni F."/>
            <person name="Magnuson J."/>
            <person name="Mondo S."/>
            <person name="Nolan M."/>
            <person name="Ohm R."/>
            <person name="Pangilinan J."/>
            <person name="Park H.-J."/>
            <person name="Ramirez L."/>
            <person name="Alfaro M."/>
            <person name="Sun H."/>
            <person name="Tritt A."/>
            <person name="Yoshinaga Y."/>
            <person name="Zwiers L.-H."/>
            <person name="Turgeon B."/>
            <person name="Goodwin S."/>
            <person name="Spatafora J."/>
            <person name="Crous P."/>
            <person name="Grigoriev I."/>
        </authorList>
    </citation>
    <scope>NUCLEOTIDE SEQUENCE</scope>
    <source>
        <strain evidence="3">CBS 113389</strain>
    </source>
</reference>
<dbReference type="GeneID" id="54478428"/>
<dbReference type="Pfam" id="PF13649">
    <property type="entry name" value="Methyltransf_25"/>
    <property type="match status" value="1"/>
</dbReference>
<evidence type="ECO:0000259" key="2">
    <source>
        <dbReference type="Pfam" id="PF13649"/>
    </source>
</evidence>
<feature type="domain" description="Methyltransferase" evidence="2">
    <location>
        <begin position="52"/>
        <end position="145"/>
    </location>
</feature>
<feature type="region of interest" description="Disordered" evidence="1">
    <location>
        <begin position="1"/>
        <end position="23"/>
    </location>
</feature>
<feature type="compositionally biased region" description="Basic and acidic residues" evidence="1">
    <location>
        <begin position="14"/>
        <end position="23"/>
    </location>
</feature>
<dbReference type="SUPFAM" id="SSF53335">
    <property type="entry name" value="S-adenosyl-L-methionine-dependent methyltransferases"/>
    <property type="match status" value="1"/>
</dbReference>
<organism evidence="3 4">
    <name type="scientific">Neohortaea acidophila</name>
    <dbReference type="NCBI Taxonomy" id="245834"/>
    <lineage>
        <taxon>Eukaryota</taxon>
        <taxon>Fungi</taxon>
        <taxon>Dikarya</taxon>
        <taxon>Ascomycota</taxon>
        <taxon>Pezizomycotina</taxon>
        <taxon>Dothideomycetes</taxon>
        <taxon>Dothideomycetidae</taxon>
        <taxon>Mycosphaerellales</taxon>
        <taxon>Teratosphaeriaceae</taxon>
        <taxon>Neohortaea</taxon>
    </lineage>
</organism>
<proteinExistence type="predicted"/>
<name>A0A6A6PNF8_9PEZI</name>
<dbReference type="PANTHER" id="PTHR43591">
    <property type="entry name" value="METHYLTRANSFERASE"/>
    <property type="match status" value="1"/>
</dbReference>
<keyword evidence="3" id="KW-0489">Methyltransferase</keyword>
<dbReference type="InterPro" id="IPR041698">
    <property type="entry name" value="Methyltransf_25"/>
</dbReference>
<dbReference type="Proteomes" id="UP000799767">
    <property type="component" value="Unassembled WGS sequence"/>
</dbReference>
<evidence type="ECO:0000313" key="3">
    <source>
        <dbReference type="EMBL" id="KAF2481174.1"/>
    </source>
</evidence>
<dbReference type="GO" id="GO:0032259">
    <property type="term" value="P:methylation"/>
    <property type="evidence" value="ECO:0007669"/>
    <property type="project" value="UniProtKB-KW"/>
</dbReference>
<dbReference type="RefSeq" id="XP_033587744.1">
    <property type="nucleotide sequence ID" value="XM_033737426.1"/>
</dbReference>
<evidence type="ECO:0000313" key="4">
    <source>
        <dbReference type="Proteomes" id="UP000799767"/>
    </source>
</evidence>
<dbReference type="PANTHER" id="PTHR43591:SF50">
    <property type="entry name" value="METHYLTRANSFERASE DOMAIN-CONTAINING PROTEIN-RELATED"/>
    <property type="match status" value="1"/>
</dbReference>
<dbReference type="OrthoDB" id="417697at2759"/>
<dbReference type="AlphaFoldDB" id="A0A6A6PNF8"/>
<dbReference type="InterPro" id="IPR029063">
    <property type="entry name" value="SAM-dependent_MTases_sf"/>
</dbReference>
<keyword evidence="4" id="KW-1185">Reference proteome</keyword>
<gene>
    <name evidence="3" type="ORF">BDY17DRAFT_325885</name>
</gene>
<dbReference type="Gene3D" id="3.40.50.150">
    <property type="entry name" value="Vaccinia Virus protein VP39"/>
    <property type="match status" value="1"/>
</dbReference>
<accession>A0A6A6PNF8</accession>
<sequence>MANSSPDPDPYPLARDKKESDRLREQHDISIQNAGYLIFPAIVDRLPSHARIADVAAGTGVWAMDVAKSLPNAQLVAFDLSSAQFPPSAPDNVQFVVTNAKQPFPDAYHGSFDLVHIRALIAAMMSPEDWEVVMCNILQLLKPGGSVQWFEGDFGNVPCLRNNPEYMRFTALPKLLEKFRSVMGDRATTGPGNLVKAASARLENVEVDVFPTDRLPEMRARWARQAAIAMLAWAEKSSGWSAEELAQMKSGVQVDIDNGAYHRGDIYCVTGQKPHASTE</sequence>
<dbReference type="GO" id="GO:0008168">
    <property type="term" value="F:methyltransferase activity"/>
    <property type="evidence" value="ECO:0007669"/>
    <property type="project" value="UniProtKB-KW"/>
</dbReference>
<evidence type="ECO:0000256" key="1">
    <source>
        <dbReference type="SAM" id="MobiDB-lite"/>
    </source>
</evidence>
<protein>
    <submittedName>
        <fullName evidence="3">S-adenosyl-L-methionine-dependent methyltransferase</fullName>
    </submittedName>
</protein>
<keyword evidence="3" id="KW-0808">Transferase</keyword>
<dbReference type="EMBL" id="MU001638">
    <property type="protein sequence ID" value="KAF2481174.1"/>
    <property type="molecule type" value="Genomic_DNA"/>
</dbReference>